<dbReference type="Gene3D" id="2.60.40.1240">
    <property type="match status" value="1"/>
</dbReference>
<gene>
    <name evidence="4" type="ORF">BTO20_00875</name>
</gene>
<evidence type="ECO:0000313" key="5">
    <source>
        <dbReference type="Proteomes" id="UP000195331"/>
    </source>
</evidence>
<proteinExistence type="predicted"/>
<dbReference type="InterPro" id="IPR029050">
    <property type="entry name" value="Immunoprotect_excell_Ig-like"/>
</dbReference>
<reference evidence="4 5" key="1">
    <citation type="submission" date="2017-04" db="EMBL/GenBank/DDBJ databases">
        <title>Whole Genome Sequence of 1,4-Dioxane Degrading Bacterium Mycobacterium dioxanotrophicus PH-06.</title>
        <authorList>
            <person name="He Y."/>
        </authorList>
    </citation>
    <scope>NUCLEOTIDE SEQUENCE [LARGE SCALE GENOMIC DNA]</scope>
    <source>
        <strain evidence="4 5">PH-06</strain>
    </source>
</reference>
<dbReference type="Pfam" id="PF09167">
    <property type="entry name" value="DUF1942"/>
    <property type="match status" value="1"/>
</dbReference>
<dbReference type="EMBL" id="CP020809">
    <property type="protein sequence ID" value="ART67341.1"/>
    <property type="molecule type" value="Genomic_DNA"/>
</dbReference>
<organism evidence="4 5">
    <name type="scientific">Mycobacterium dioxanotrophicus</name>
    <dbReference type="NCBI Taxonomy" id="482462"/>
    <lineage>
        <taxon>Bacteria</taxon>
        <taxon>Bacillati</taxon>
        <taxon>Actinomycetota</taxon>
        <taxon>Actinomycetes</taxon>
        <taxon>Mycobacteriales</taxon>
        <taxon>Mycobacteriaceae</taxon>
        <taxon>Mycobacterium</taxon>
    </lineage>
</organism>
<keyword evidence="5" id="KW-1185">Reference proteome</keyword>
<accession>A0A1Y0BWP6</accession>
<dbReference type="SUPFAM" id="SSF81982">
    <property type="entry name" value="Antigen MPT63/MPB63 (immunoprotective extracellular protein)"/>
    <property type="match status" value="1"/>
</dbReference>
<evidence type="ECO:0000256" key="2">
    <source>
        <dbReference type="SAM" id="SignalP"/>
    </source>
</evidence>
<feature type="domain" description="MPT63-like" evidence="3">
    <location>
        <begin position="31"/>
        <end position="157"/>
    </location>
</feature>
<dbReference type="Proteomes" id="UP000195331">
    <property type="component" value="Chromosome"/>
</dbReference>
<dbReference type="RefSeq" id="WP_087072569.1">
    <property type="nucleotide sequence ID" value="NZ_CP020809.1"/>
</dbReference>
<protein>
    <recommendedName>
        <fullName evidence="3">MPT63-like domain-containing protein</fullName>
    </recommendedName>
</protein>
<feature type="signal peptide" evidence="2">
    <location>
        <begin position="1"/>
        <end position="30"/>
    </location>
</feature>
<sequence length="160" mass="16411">MSGLRTAAATAGAVAVVLALGIGAPATSSASPIGSEQQLVDPNGSVVAYSVTDLQPTNSTMLNVPGTTGVPLAGRLWYATTTVAAVRGSVVPAMRSFNARTADGQSYRVLDQALAPDLDVSPMSEGQRTTGHIYFDVTGPAPTLVAYNDGAQDRMVWTSQ</sequence>
<dbReference type="OrthoDB" id="4762478at2"/>
<keyword evidence="1 2" id="KW-0732">Signal</keyword>
<evidence type="ECO:0000259" key="3">
    <source>
        <dbReference type="Pfam" id="PF09167"/>
    </source>
</evidence>
<dbReference type="InterPro" id="IPR015250">
    <property type="entry name" value="MPT63-like"/>
</dbReference>
<evidence type="ECO:0000313" key="4">
    <source>
        <dbReference type="EMBL" id="ART67341.1"/>
    </source>
</evidence>
<dbReference type="KEGG" id="mdx:BTO20_00875"/>
<dbReference type="GO" id="GO:0005615">
    <property type="term" value="C:extracellular space"/>
    <property type="evidence" value="ECO:0007669"/>
    <property type="project" value="InterPro"/>
</dbReference>
<name>A0A1Y0BWP6_9MYCO</name>
<feature type="chain" id="PRO_5012078477" description="MPT63-like domain-containing protein" evidence="2">
    <location>
        <begin position="31"/>
        <end position="160"/>
    </location>
</feature>
<evidence type="ECO:0000256" key="1">
    <source>
        <dbReference type="ARBA" id="ARBA00022729"/>
    </source>
</evidence>
<dbReference type="AlphaFoldDB" id="A0A1Y0BWP6"/>